<sequence>MSWRREERSVAVSSGRAESTLLGLILLIGMVAVVGSSMVLVADDSLTSVQRQSEHERIESGFVELSQQMATASSAGDSSRALNLQTDQDGAVVMTDTGQISISGGDVNKNVSIGAIEYQDDDGTKIAYQAGGVFRETGNQTRIISAPPIEYDVDSETLSFPITEVRDETRLRSGDIVVDHYETDPLGGSSLVENDTVTIEVTSKYYRGWERFFEEQGGATTVRNVEVYDNQTGTVTAEFGYQEVSDAFKTGAIYATNLEVQGGAAVDDDLTQKVAYPPLTEEVNRLVNATRAPKDTFEGTEITRLGTVDEHNDSLEDGIYVADGIEEAGHLEFDLSDGNATLVVDGDINANDETITVSEHENDHELSVYLTGDYDAENGGNICVTESGCYTNEDATVIQLVTSDESEIDFGPGGKSRFEGVIYAGGTNEDWTKRHGCDKQVCIHSNPNFYGSIIASSVEIQGGKGSIDFEYDEQLQDEDVGIYPDPSLLPPQLTYLNIAEHTVDVREK</sequence>
<keyword evidence="1" id="KW-0472">Membrane</keyword>
<organism evidence="3 4">
    <name type="scientific">Halopiger aswanensis</name>
    <dbReference type="NCBI Taxonomy" id="148449"/>
    <lineage>
        <taxon>Archaea</taxon>
        <taxon>Methanobacteriati</taxon>
        <taxon>Methanobacteriota</taxon>
        <taxon>Stenosarchaea group</taxon>
        <taxon>Halobacteria</taxon>
        <taxon>Halobacteriales</taxon>
        <taxon>Natrialbaceae</taxon>
        <taxon>Halopiger</taxon>
    </lineage>
</organism>
<name>A0A3R7FV63_9EURY</name>
<dbReference type="OrthoDB" id="148042at2157"/>
<evidence type="ECO:0000256" key="1">
    <source>
        <dbReference type="SAM" id="Phobius"/>
    </source>
</evidence>
<dbReference type="Pfam" id="PF23960">
    <property type="entry name" value="DUF7289"/>
    <property type="match status" value="1"/>
</dbReference>
<dbReference type="InterPro" id="IPR055729">
    <property type="entry name" value="DUF7305"/>
</dbReference>
<keyword evidence="1" id="KW-0812">Transmembrane</keyword>
<dbReference type="InterPro" id="IPR055713">
    <property type="entry name" value="DUF7289"/>
</dbReference>
<dbReference type="AlphaFoldDB" id="A0A3R7FV63"/>
<evidence type="ECO:0000259" key="2">
    <source>
        <dbReference type="Pfam" id="PF23981"/>
    </source>
</evidence>
<keyword evidence="4" id="KW-1185">Reference proteome</keyword>
<proteinExistence type="predicted"/>
<feature type="transmembrane region" description="Helical" evidence="1">
    <location>
        <begin position="21"/>
        <end position="42"/>
    </location>
</feature>
<accession>A0A3R7FV63</accession>
<comment type="caution">
    <text evidence="3">The sequence shown here is derived from an EMBL/GenBank/DDBJ whole genome shotgun (WGS) entry which is preliminary data.</text>
</comment>
<gene>
    <name evidence="3" type="ORF">ATJ93_1577</name>
</gene>
<protein>
    <recommendedName>
        <fullName evidence="2">DUF7305 domain-containing protein</fullName>
    </recommendedName>
</protein>
<evidence type="ECO:0000313" key="3">
    <source>
        <dbReference type="EMBL" id="RKD94736.1"/>
    </source>
</evidence>
<keyword evidence="1" id="KW-1133">Transmembrane helix</keyword>
<dbReference type="Proteomes" id="UP000283805">
    <property type="component" value="Unassembled WGS sequence"/>
</dbReference>
<dbReference type="EMBL" id="RAPO01000002">
    <property type="protein sequence ID" value="RKD94736.1"/>
    <property type="molecule type" value="Genomic_DNA"/>
</dbReference>
<dbReference type="Pfam" id="PF23981">
    <property type="entry name" value="DUF7305"/>
    <property type="match status" value="1"/>
</dbReference>
<feature type="domain" description="DUF7305" evidence="2">
    <location>
        <begin position="264"/>
        <end position="477"/>
    </location>
</feature>
<reference evidence="3 4" key="1">
    <citation type="submission" date="2018-09" db="EMBL/GenBank/DDBJ databases">
        <title>Genomic Encyclopedia of Archaeal and Bacterial Type Strains, Phase II (KMG-II): from individual species to whole genera.</title>
        <authorList>
            <person name="Goeker M."/>
        </authorList>
    </citation>
    <scope>NUCLEOTIDE SEQUENCE [LARGE SCALE GENOMIC DNA]</scope>
    <source>
        <strain evidence="3 4">DSM 13151</strain>
    </source>
</reference>
<evidence type="ECO:0000313" key="4">
    <source>
        <dbReference type="Proteomes" id="UP000283805"/>
    </source>
</evidence>